<evidence type="ECO:0000313" key="5">
    <source>
        <dbReference type="EMBL" id="SVD36488.1"/>
    </source>
</evidence>
<dbReference type="InterPro" id="IPR050251">
    <property type="entry name" value="HpcH-HpaI_aldolase"/>
</dbReference>
<organism evidence="5">
    <name type="scientific">marine metagenome</name>
    <dbReference type="NCBI Taxonomy" id="408172"/>
    <lineage>
        <taxon>unclassified sequences</taxon>
        <taxon>metagenomes</taxon>
        <taxon>ecological metagenomes</taxon>
    </lineage>
</organism>
<dbReference type="GO" id="GO:0005737">
    <property type="term" value="C:cytoplasm"/>
    <property type="evidence" value="ECO:0007669"/>
    <property type="project" value="TreeGrafter"/>
</dbReference>
<dbReference type="InterPro" id="IPR015813">
    <property type="entry name" value="Pyrv/PenolPyrv_kinase-like_dom"/>
</dbReference>
<gene>
    <name evidence="5" type="ORF">METZ01_LOCUS389342</name>
</gene>
<feature type="non-terminal residue" evidence="5">
    <location>
        <position position="1"/>
    </location>
</feature>
<dbReference type="GO" id="GO:0046872">
    <property type="term" value="F:metal ion binding"/>
    <property type="evidence" value="ECO:0007669"/>
    <property type="project" value="UniProtKB-KW"/>
</dbReference>
<dbReference type="SUPFAM" id="SSF51621">
    <property type="entry name" value="Phosphoenolpyruvate/pyruvate domain"/>
    <property type="match status" value="1"/>
</dbReference>
<protein>
    <recommendedName>
        <fullName evidence="4">HpcH/HpaI aldolase/citrate lyase domain-containing protein</fullName>
    </recommendedName>
</protein>
<dbReference type="Pfam" id="PF03328">
    <property type="entry name" value="HpcH_HpaI"/>
    <property type="match status" value="1"/>
</dbReference>
<evidence type="ECO:0000259" key="4">
    <source>
        <dbReference type="Pfam" id="PF03328"/>
    </source>
</evidence>
<evidence type="ECO:0000256" key="3">
    <source>
        <dbReference type="ARBA" id="ARBA00023239"/>
    </source>
</evidence>
<dbReference type="GO" id="GO:0016832">
    <property type="term" value="F:aldehyde-lyase activity"/>
    <property type="evidence" value="ECO:0007669"/>
    <property type="project" value="TreeGrafter"/>
</dbReference>
<dbReference type="EMBL" id="UINC01146011">
    <property type="protein sequence ID" value="SVD36488.1"/>
    <property type="molecule type" value="Genomic_DNA"/>
</dbReference>
<dbReference type="AlphaFoldDB" id="A0A382US19"/>
<comment type="similarity">
    <text evidence="1">Belongs to the HpcH/HpaI aldolase family.</text>
</comment>
<keyword evidence="2" id="KW-0479">Metal-binding</keyword>
<proteinExistence type="inferred from homology"/>
<accession>A0A382US19</accession>
<dbReference type="Gene3D" id="3.20.20.60">
    <property type="entry name" value="Phosphoenolpyruvate-binding domains"/>
    <property type="match status" value="1"/>
</dbReference>
<dbReference type="InterPro" id="IPR040442">
    <property type="entry name" value="Pyrv_kinase-like_dom_sf"/>
</dbReference>
<dbReference type="InterPro" id="IPR005000">
    <property type="entry name" value="Aldolase/citrate-lyase_domain"/>
</dbReference>
<evidence type="ECO:0000256" key="2">
    <source>
        <dbReference type="ARBA" id="ARBA00022723"/>
    </source>
</evidence>
<evidence type="ECO:0000256" key="1">
    <source>
        <dbReference type="ARBA" id="ARBA00005568"/>
    </source>
</evidence>
<dbReference type="PANTHER" id="PTHR30502:SF0">
    <property type="entry name" value="PHOSPHOENOLPYRUVATE CARBOXYLASE FAMILY PROTEIN"/>
    <property type="match status" value="1"/>
</dbReference>
<keyword evidence="3" id="KW-0456">Lyase</keyword>
<name>A0A382US19_9ZZZZ</name>
<feature type="non-terminal residue" evidence="5">
    <location>
        <position position="238"/>
    </location>
</feature>
<reference evidence="5" key="1">
    <citation type="submission" date="2018-05" db="EMBL/GenBank/DDBJ databases">
        <authorList>
            <person name="Lanie J.A."/>
            <person name="Ng W.-L."/>
            <person name="Kazmierczak K.M."/>
            <person name="Andrzejewski T.M."/>
            <person name="Davidsen T.M."/>
            <person name="Wayne K.J."/>
            <person name="Tettelin H."/>
            <person name="Glass J.I."/>
            <person name="Rusch D."/>
            <person name="Podicherti R."/>
            <person name="Tsui H.-C.T."/>
            <person name="Winkler M.E."/>
        </authorList>
    </citation>
    <scope>NUCLEOTIDE SEQUENCE</scope>
</reference>
<feature type="domain" description="HpcH/HpaI aldolase/citrate lyase" evidence="4">
    <location>
        <begin position="32"/>
        <end position="237"/>
    </location>
</feature>
<dbReference type="PANTHER" id="PTHR30502">
    <property type="entry name" value="2-KETO-3-DEOXY-L-RHAMNONATE ALDOLASE"/>
    <property type="match status" value="1"/>
</dbReference>
<sequence>VSDFQEKAMYPNPLKQKLDSGQVVLGSSLPVPSPVVLGVISEAQPDFLWIDTEHTPFSTEVLDVIPILARQKGIAPMIRVAWNDPALIKKAYDVGAVAVMVPQIDTPEEAERAVQYARYAPEGKRGVSPMWPRIAGEDWHHVIKTANQETVLVLQIESQQAYKNIDAIKQIPGIDVLLVGPLDLSASVGKITETNCKEVQEIMRDVPRRLEGSGIASGTTLMDLSDIQEKISWGYRFL</sequence>